<evidence type="ECO:0000259" key="2">
    <source>
        <dbReference type="Pfam" id="PF12898"/>
    </source>
</evidence>
<feature type="region of interest" description="Disordered" evidence="1">
    <location>
        <begin position="346"/>
        <end position="376"/>
    </location>
</feature>
<dbReference type="EMBL" id="CAJPDQ010000033">
    <property type="protein sequence ID" value="CAF9929780.1"/>
    <property type="molecule type" value="Genomic_DNA"/>
</dbReference>
<accession>A0A8H3IVH5</accession>
<evidence type="ECO:0000256" key="1">
    <source>
        <dbReference type="SAM" id="MobiDB-lite"/>
    </source>
</evidence>
<reference evidence="3" key="1">
    <citation type="submission" date="2021-03" db="EMBL/GenBank/DDBJ databases">
        <authorList>
            <person name="Tagirdzhanova G."/>
        </authorList>
    </citation>
    <scope>NUCLEOTIDE SEQUENCE</scope>
</reference>
<proteinExistence type="predicted"/>
<dbReference type="AlphaFoldDB" id="A0A8H3IVH5"/>
<dbReference type="OrthoDB" id="3514033at2759"/>
<protein>
    <recommendedName>
        <fullName evidence="2">Stc1 domain-containing protein</fullName>
    </recommendedName>
</protein>
<dbReference type="InterPro" id="IPR024630">
    <property type="entry name" value="Stc1"/>
</dbReference>
<feature type="region of interest" description="Disordered" evidence="1">
    <location>
        <begin position="197"/>
        <end position="222"/>
    </location>
</feature>
<feature type="region of interest" description="Disordered" evidence="1">
    <location>
        <begin position="247"/>
        <end position="328"/>
    </location>
</feature>
<evidence type="ECO:0000313" key="3">
    <source>
        <dbReference type="EMBL" id="CAF9929780.1"/>
    </source>
</evidence>
<organism evidence="3 4">
    <name type="scientific">Gomphillus americanus</name>
    <dbReference type="NCBI Taxonomy" id="1940652"/>
    <lineage>
        <taxon>Eukaryota</taxon>
        <taxon>Fungi</taxon>
        <taxon>Dikarya</taxon>
        <taxon>Ascomycota</taxon>
        <taxon>Pezizomycotina</taxon>
        <taxon>Lecanoromycetes</taxon>
        <taxon>OSLEUM clade</taxon>
        <taxon>Ostropomycetidae</taxon>
        <taxon>Ostropales</taxon>
        <taxon>Graphidaceae</taxon>
        <taxon>Gomphilloideae</taxon>
        <taxon>Gomphillus</taxon>
    </lineage>
</organism>
<name>A0A8H3IVH5_9LECA</name>
<feature type="compositionally biased region" description="Polar residues" evidence="1">
    <location>
        <begin position="355"/>
        <end position="367"/>
    </location>
</feature>
<comment type="caution">
    <text evidence="3">The sequence shown here is derived from an EMBL/GenBank/DDBJ whole genome shotgun (WGS) entry which is preliminary data.</text>
</comment>
<evidence type="ECO:0000313" key="4">
    <source>
        <dbReference type="Proteomes" id="UP000664169"/>
    </source>
</evidence>
<sequence length="478" mass="52931">MPGNNYQGESGNLPQFIKCSACQKNKESKSGFSNVALNKFKAFAHKQRQAERASKGKDVKKASTLFITCKQCTTGQRLEMTCRICYETKGLAWFAKAQRKNPDEARCLECMRATELVLPISADDVVGDGILEDDEDEDDDDILSIKDSRRNEEYFVKERSGQYYSSYNDGASTISNPWGSRTASEVDFSEPFSRRTVIGRSNEKDSHDSSTYSSIRSTENSLTSGNVAALGRRLDKVNLDEYAGKVAPNLTRPNRDSQSVTSGYDSDGSAATIRSKENKSTKSSFGGVPISNPKSIGKQTIPAGHNNKLSNRPPYSDSSSDEDDDDYSCINLPIINKTGINIYGEDDRDSKDKNAQSSFINSNLANSRTKDGKGPAVFASQSMQSQDNRASFTTASVDLDSRDVDIEFRSASRDIRMTASGFKNNKYGKQNKNFPRVRPNNMLASDFEKGLLFRKNEVNVNSSRSIKTPDEADSDDEW</sequence>
<feature type="compositionally biased region" description="Polar residues" evidence="1">
    <location>
        <begin position="209"/>
        <end position="222"/>
    </location>
</feature>
<dbReference type="Pfam" id="PF12898">
    <property type="entry name" value="Stc1"/>
    <property type="match status" value="1"/>
</dbReference>
<feature type="region of interest" description="Disordered" evidence="1">
    <location>
        <begin position="458"/>
        <end position="478"/>
    </location>
</feature>
<keyword evidence="4" id="KW-1185">Reference proteome</keyword>
<feature type="domain" description="Stc1" evidence="2">
    <location>
        <begin position="18"/>
        <end position="111"/>
    </location>
</feature>
<gene>
    <name evidence="3" type="ORF">GOMPHAMPRED_005489</name>
</gene>
<dbReference type="Proteomes" id="UP000664169">
    <property type="component" value="Unassembled WGS sequence"/>
</dbReference>